<dbReference type="Gene3D" id="2.60.120.200">
    <property type="match status" value="1"/>
</dbReference>
<dbReference type="EMBL" id="CASHTH010002177">
    <property type="protein sequence ID" value="CAI8025686.1"/>
    <property type="molecule type" value="Genomic_DNA"/>
</dbReference>
<organism evidence="1 2">
    <name type="scientific">Geodia barretti</name>
    <name type="common">Barrett's horny sponge</name>
    <dbReference type="NCBI Taxonomy" id="519541"/>
    <lineage>
        <taxon>Eukaryota</taxon>
        <taxon>Metazoa</taxon>
        <taxon>Porifera</taxon>
        <taxon>Demospongiae</taxon>
        <taxon>Heteroscleromorpha</taxon>
        <taxon>Tetractinellida</taxon>
        <taxon>Astrophorina</taxon>
        <taxon>Geodiidae</taxon>
        <taxon>Geodia</taxon>
    </lineage>
</organism>
<reference evidence="1" key="1">
    <citation type="submission" date="2023-03" db="EMBL/GenBank/DDBJ databases">
        <authorList>
            <person name="Steffen K."/>
            <person name="Cardenas P."/>
        </authorList>
    </citation>
    <scope>NUCLEOTIDE SEQUENCE</scope>
</reference>
<comment type="caution">
    <text evidence="1">The sequence shown here is derived from an EMBL/GenBank/DDBJ whole genome shotgun (WGS) entry which is preliminary data.</text>
</comment>
<name>A0AA35SBT6_GEOBA</name>
<dbReference type="AlphaFoldDB" id="A0AA35SBT6"/>
<keyword evidence="2" id="KW-1185">Reference proteome</keyword>
<dbReference type="Pfam" id="PF13385">
    <property type="entry name" value="Laminin_G_3"/>
    <property type="match status" value="1"/>
</dbReference>
<proteinExistence type="predicted"/>
<evidence type="ECO:0000313" key="2">
    <source>
        <dbReference type="Proteomes" id="UP001174909"/>
    </source>
</evidence>
<evidence type="ECO:0000313" key="1">
    <source>
        <dbReference type="EMBL" id="CAI8025686.1"/>
    </source>
</evidence>
<gene>
    <name evidence="1" type="ORF">GBAR_LOCUS14815</name>
</gene>
<sequence length="88" mass="9718">MKLYYNGEIEVEGDAKGKIDTNDVPVSIGRNSEGNREHYIGLVDEVAIWNVALSDAEVQQAMDQVFAVEAVGKLSVRWADLKSDYTGK</sequence>
<dbReference type="Proteomes" id="UP001174909">
    <property type="component" value="Unassembled WGS sequence"/>
</dbReference>
<dbReference type="SUPFAM" id="SSF49899">
    <property type="entry name" value="Concanavalin A-like lectins/glucanases"/>
    <property type="match status" value="1"/>
</dbReference>
<accession>A0AA35SBT6</accession>
<protein>
    <submittedName>
        <fullName evidence="1">Uncharacterized protein</fullName>
    </submittedName>
</protein>
<dbReference type="InterPro" id="IPR013320">
    <property type="entry name" value="ConA-like_dom_sf"/>
</dbReference>